<sequence length="150" mass="16450">MYGGLAGYARGPAVQVESNAKRKTTFSRGDPRDRSDLRQLCLQTCSRAGSSLSRRLGTASSDVFSDAWPGERTRHADPNGFACRVFLPTQDLCHYAPTPDRRRARWFRRPSRPGARQRTARAAVFCHVGGTMVVRVLRLTGAGRGAGRSG</sequence>
<proteinExistence type="predicted"/>
<dbReference type="AlphaFoldDB" id="A0AAV0XTH0"/>
<dbReference type="Proteomes" id="UP001160148">
    <property type="component" value="Unassembled WGS sequence"/>
</dbReference>
<protein>
    <submittedName>
        <fullName evidence="1">Uncharacterized protein</fullName>
    </submittedName>
</protein>
<dbReference type="EMBL" id="CARXXK010000993">
    <property type="protein sequence ID" value="CAI6371443.1"/>
    <property type="molecule type" value="Genomic_DNA"/>
</dbReference>
<reference evidence="1 2" key="1">
    <citation type="submission" date="2023-01" db="EMBL/GenBank/DDBJ databases">
        <authorList>
            <person name="Whitehead M."/>
        </authorList>
    </citation>
    <scope>NUCLEOTIDE SEQUENCE [LARGE SCALE GENOMIC DNA]</scope>
</reference>
<comment type="caution">
    <text evidence="1">The sequence shown here is derived from an EMBL/GenBank/DDBJ whole genome shotgun (WGS) entry which is preliminary data.</text>
</comment>
<evidence type="ECO:0000313" key="1">
    <source>
        <dbReference type="EMBL" id="CAI6371443.1"/>
    </source>
</evidence>
<organism evidence="1 2">
    <name type="scientific">Macrosiphum euphorbiae</name>
    <name type="common">potato aphid</name>
    <dbReference type="NCBI Taxonomy" id="13131"/>
    <lineage>
        <taxon>Eukaryota</taxon>
        <taxon>Metazoa</taxon>
        <taxon>Ecdysozoa</taxon>
        <taxon>Arthropoda</taxon>
        <taxon>Hexapoda</taxon>
        <taxon>Insecta</taxon>
        <taxon>Pterygota</taxon>
        <taxon>Neoptera</taxon>
        <taxon>Paraneoptera</taxon>
        <taxon>Hemiptera</taxon>
        <taxon>Sternorrhyncha</taxon>
        <taxon>Aphidomorpha</taxon>
        <taxon>Aphidoidea</taxon>
        <taxon>Aphididae</taxon>
        <taxon>Macrosiphini</taxon>
        <taxon>Macrosiphum</taxon>
    </lineage>
</organism>
<gene>
    <name evidence="1" type="ORF">MEUPH1_LOCUS25443</name>
</gene>
<accession>A0AAV0XTH0</accession>
<evidence type="ECO:0000313" key="2">
    <source>
        <dbReference type="Proteomes" id="UP001160148"/>
    </source>
</evidence>
<name>A0AAV0XTH0_9HEMI</name>
<keyword evidence="2" id="KW-1185">Reference proteome</keyword>